<dbReference type="AlphaFoldDB" id="L2GVH0"/>
<dbReference type="Gene3D" id="1.25.10.10">
    <property type="entry name" value="Leucine-rich Repeat Variant"/>
    <property type="match status" value="1"/>
</dbReference>
<protein>
    <submittedName>
        <fullName evidence="1">Uncharacterized protein</fullName>
    </submittedName>
</protein>
<feature type="non-terminal residue" evidence="1">
    <location>
        <position position="1"/>
    </location>
</feature>
<dbReference type="OrthoDB" id="10354760at2759"/>
<proteinExistence type="predicted"/>
<accession>L2GVH0</accession>
<gene>
    <name evidence="1" type="ORF">VCUG_01172</name>
</gene>
<dbReference type="InterPro" id="IPR011989">
    <property type="entry name" value="ARM-like"/>
</dbReference>
<dbReference type="HOGENOM" id="CLU_022546_0_0_1"/>
<dbReference type="InParanoid" id="L2GVH0"/>
<reference evidence="2" key="1">
    <citation type="submission" date="2011-03" db="EMBL/GenBank/DDBJ databases">
        <title>The genome sequence of Vavraia culicis strain floridensis.</title>
        <authorList>
            <consortium name="The Broad Institute Genome Sequencing Platform"/>
            <person name="Cuomo C."/>
            <person name="Becnel J."/>
            <person name="Sanscrainte N."/>
            <person name="Young S.K."/>
            <person name="Zeng Q."/>
            <person name="Gargeya S."/>
            <person name="Fitzgerald M."/>
            <person name="Haas B."/>
            <person name="Abouelleil A."/>
            <person name="Alvarado L."/>
            <person name="Arachchi H.M."/>
            <person name="Berlin A."/>
            <person name="Chapman S.B."/>
            <person name="Gearin G."/>
            <person name="Goldberg J."/>
            <person name="Griggs A."/>
            <person name="Gujja S."/>
            <person name="Hansen M."/>
            <person name="Heiman D."/>
            <person name="Howarth C."/>
            <person name="Larimer J."/>
            <person name="Lui A."/>
            <person name="MacDonald P.J.P."/>
            <person name="McCowen C."/>
            <person name="Montmayeur A."/>
            <person name="Murphy C."/>
            <person name="Neiman D."/>
            <person name="Pearson M."/>
            <person name="Priest M."/>
            <person name="Roberts A."/>
            <person name="Saif S."/>
            <person name="Shea T."/>
            <person name="Sisk P."/>
            <person name="Stolte C."/>
            <person name="Sykes S."/>
            <person name="Wortman J."/>
            <person name="Nusbaum C."/>
            <person name="Birren B."/>
        </authorList>
    </citation>
    <scope>NUCLEOTIDE SEQUENCE [LARGE SCALE GENOMIC DNA]</scope>
    <source>
        <strain evidence="2">floridensis</strain>
    </source>
</reference>
<sequence length="707" mass="81735">MHKLIDLIATNDIKGIETEMGRILTNADLESLSELLRSERTKIYFLILVEQLMKQFKLEGKSMAPLIALIERFNYPANELANKFASVYALAGTLDWPLHFPNFLDNVLSLMAGNDALGFNIFEKFLYHVRYGNEISEKRRKELKEALNISAERFSSFLIRTNLQDQNEIGIALICISIFEHLSTVLEFDPQIVLNAYSSFDLDSFIVGVLDRKQSDAFYNFLFSYLGGRPPNAKMLFALDRKSTPFLDYAVRGLISDEQCFLAALLYLRRRIGLLYDDDLVAPGSSGVYEAKMARICQILESIAERYDEADNYTRNEAMLFFIEVSRQQFDASFLNVEKVPRELLVQLLKNNEIASEDSFVQACNFYKKRDKRCFGYVEMLCTDPEGEKLMIKALDRVPLSEIELRNLIECIKSNKLYVKIATMIPSYNILGIDWNAEVAEKYFYYLQFDENGAMQNVEFFYDYFMKTDDFRFCFGILQRIRKVLARKNFDSNEEVIDSKIIERSYNSIGTVPVLELKYFIEFVGGLRCYSYFLEGVHNRVMKEWRDSEEWTELSVLTRIYLGVLNRYELVAPMIELLQIDEISLLRKILLILNKKVIPSELKPRCTYLLLTLYNSPGLTDLQGDVLNMLVDVYDDNTLLMVNNDLQALAEMRRDAKKRKTLMKAFLRNIKGQQLAELGRRNLAVGAQGIIKKEKAAAPDVDLNNLF</sequence>
<keyword evidence="2" id="KW-1185">Reference proteome</keyword>
<dbReference type="VEuPathDB" id="MicrosporidiaDB:VCUG_01172"/>
<organism evidence="1 2">
    <name type="scientific">Vavraia culicis (isolate floridensis)</name>
    <name type="common">Microsporidian parasite</name>
    <dbReference type="NCBI Taxonomy" id="948595"/>
    <lineage>
        <taxon>Eukaryota</taxon>
        <taxon>Fungi</taxon>
        <taxon>Fungi incertae sedis</taxon>
        <taxon>Microsporidia</taxon>
        <taxon>Pleistophoridae</taxon>
        <taxon>Vavraia</taxon>
    </lineage>
</organism>
<evidence type="ECO:0000313" key="1">
    <source>
        <dbReference type="EMBL" id="ELA47288.1"/>
    </source>
</evidence>
<dbReference type="Proteomes" id="UP000011081">
    <property type="component" value="Unassembled WGS sequence"/>
</dbReference>
<evidence type="ECO:0000313" key="2">
    <source>
        <dbReference type="Proteomes" id="UP000011081"/>
    </source>
</evidence>
<dbReference type="EMBL" id="GL877420">
    <property type="protein sequence ID" value="ELA47288.1"/>
    <property type="molecule type" value="Genomic_DNA"/>
</dbReference>
<name>L2GVH0_VAVCU</name>
<dbReference type="OMA" id="APFDRCF"/>
<dbReference type="GeneID" id="19879053"/>
<dbReference type="RefSeq" id="XP_008074191.1">
    <property type="nucleotide sequence ID" value="XM_008076000.1"/>
</dbReference>